<reference evidence="5" key="1">
    <citation type="submission" date="2023-03" db="EMBL/GenBank/DDBJ databases">
        <title>Massive genome expansion in bonnet fungi (Mycena s.s.) driven by repeated elements and novel gene families across ecological guilds.</title>
        <authorList>
            <consortium name="Lawrence Berkeley National Laboratory"/>
            <person name="Harder C.B."/>
            <person name="Miyauchi S."/>
            <person name="Viragh M."/>
            <person name="Kuo A."/>
            <person name="Thoen E."/>
            <person name="Andreopoulos B."/>
            <person name="Lu D."/>
            <person name="Skrede I."/>
            <person name="Drula E."/>
            <person name="Henrissat B."/>
            <person name="Morin E."/>
            <person name="Kohler A."/>
            <person name="Barry K."/>
            <person name="LaButti K."/>
            <person name="Morin E."/>
            <person name="Salamov A."/>
            <person name="Lipzen A."/>
            <person name="Mereny Z."/>
            <person name="Hegedus B."/>
            <person name="Baldrian P."/>
            <person name="Stursova M."/>
            <person name="Weitz H."/>
            <person name="Taylor A."/>
            <person name="Grigoriev I.V."/>
            <person name="Nagy L.G."/>
            <person name="Martin F."/>
            <person name="Kauserud H."/>
        </authorList>
    </citation>
    <scope>NUCLEOTIDE SEQUENCE</scope>
    <source>
        <strain evidence="5">CBHHK182m</strain>
    </source>
</reference>
<dbReference type="AlphaFoldDB" id="A0AAD7JGL6"/>
<dbReference type="GO" id="GO:0008233">
    <property type="term" value="F:peptidase activity"/>
    <property type="evidence" value="ECO:0007669"/>
    <property type="project" value="UniProtKB-KW"/>
</dbReference>
<comment type="similarity">
    <text evidence="1">Belongs to the peptidase M20A family.</text>
</comment>
<proteinExistence type="inferred from homology"/>
<accession>A0AAD7JGL6</accession>
<evidence type="ECO:0000256" key="1">
    <source>
        <dbReference type="ARBA" id="ARBA00006247"/>
    </source>
</evidence>
<keyword evidence="6" id="KW-1185">Reference proteome</keyword>
<name>A0AAD7JGL6_9AGAR</name>
<dbReference type="PANTHER" id="PTHR43270">
    <property type="entry name" value="BETA-ALA-HIS DIPEPTIDASE"/>
    <property type="match status" value="1"/>
</dbReference>
<keyword evidence="2" id="KW-0645">Protease</keyword>
<dbReference type="Gene3D" id="3.40.630.10">
    <property type="entry name" value="Zn peptidases"/>
    <property type="match status" value="1"/>
</dbReference>
<comment type="caution">
    <text evidence="5">The sequence shown here is derived from an EMBL/GenBank/DDBJ whole genome shotgun (WGS) entry which is preliminary data.</text>
</comment>
<evidence type="ECO:0000313" key="5">
    <source>
        <dbReference type="EMBL" id="KAJ7762204.1"/>
    </source>
</evidence>
<dbReference type="Proteomes" id="UP001215598">
    <property type="component" value="Unassembled WGS sequence"/>
</dbReference>
<dbReference type="PANTHER" id="PTHR43270:SF4">
    <property type="entry name" value="CARNOSINE DIPEPTIDASE 2, ISOFORM A"/>
    <property type="match status" value="1"/>
</dbReference>
<dbReference type="InterPro" id="IPR051458">
    <property type="entry name" value="Cyt/Met_Dipeptidase"/>
</dbReference>
<keyword evidence="3" id="KW-0479">Metal-binding</keyword>
<sequence length="408" mass="44964">MSDWLNVELDKVGVETKQVDLGNHVMYGQTMPLPNAIPGKIGDDKNKKTVLIYGHFDVQSASLSDGWASEPFVLTMLPDGRLVGRGSSDDKGPVLGWLAVLQWHHETQTPLPVNLRFCFEGMEENGSEGLDELVEREREGWFGGVDTMCISDNYWPNTRTPALTYGLRGLVYFNINVSGPGRDLHSGAYSSLRFLRHLFSTFISFILRFCLVPTWSRAFDSAGAAYHRDASPVAFVRRLRVHAVRTRAFRSCTLQRPNPRAFSLFCLAPGSGWLRASCAAVRVRFFDLFDIVSTGGARSVPVCAAAGSGSRRAKEEGGYRYRPCMPALPIGSCRSIGASRIKADADIPPRPMHPFQPLRMSGGTSCIHSALLFPCVMCSPRLPLHFVLALAPRLGLRPYAARVSISSL</sequence>
<dbReference type="PROSITE" id="PS00759">
    <property type="entry name" value="ARGE_DAPE_CPG2_2"/>
    <property type="match status" value="1"/>
</dbReference>
<dbReference type="InterPro" id="IPR001261">
    <property type="entry name" value="ArgE/DapE_CS"/>
</dbReference>
<evidence type="ECO:0000256" key="4">
    <source>
        <dbReference type="ARBA" id="ARBA00022801"/>
    </source>
</evidence>
<evidence type="ECO:0000256" key="2">
    <source>
        <dbReference type="ARBA" id="ARBA00022670"/>
    </source>
</evidence>
<dbReference type="GO" id="GO:0046872">
    <property type="term" value="F:metal ion binding"/>
    <property type="evidence" value="ECO:0007669"/>
    <property type="project" value="UniProtKB-KW"/>
</dbReference>
<organism evidence="5 6">
    <name type="scientific">Mycena metata</name>
    <dbReference type="NCBI Taxonomy" id="1033252"/>
    <lineage>
        <taxon>Eukaryota</taxon>
        <taxon>Fungi</taxon>
        <taxon>Dikarya</taxon>
        <taxon>Basidiomycota</taxon>
        <taxon>Agaricomycotina</taxon>
        <taxon>Agaricomycetes</taxon>
        <taxon>Agaricomycetidae</taxon>
        <taxon>Agaricales</taxon>
        <taxon>Marasmiineae</taxon>
        <taxon>Mycenaceae</taxon>
        <taxon>Mycena</taxon>
    </lineage>
</organism>
<dbReference type="SUPFAM" id="SSF53187">
    <property type="entry name" value="Zn-dependent exopeptidases"/>
    <property type="match status" value="1"/>
</dbReference>
<dbReference type="Pfam" id="PF01546">
    <property type="entry name" value="Peptidase_M20"/>
    <property type="match status" value="1"/>
</dbReference>
<protein>
    <recommendedName>
        <fullName evidence="7">Zn-dependent exopeptidase</fullName>
    </recommendedName>
</protein>
<dbReference type="InterPro" id="IPR002933">
    <property type="entry name" value="Peptidase_M20"/>
</dbReference>
<evidence type="ECO:0000256" key="3">
    <source>
        <dbReference type="ARBA" id="ARBA00022723"/>
    </source>
</evidence>
<keyword evidence="4" id="KW-0378">Hydrolase</keyword>
<dbReference type="GO" id="GO:0006508">
    <property type="term" value="P:proteolysis"/>
    <property type="evidence" value="ECO:0007669"/>
    <property type="project" value="UniProtKB-KW"/>
</dbReference>
<evidence type="ECO:0000313" key="6">
    <source>
        <dbReference type="Proteomes" id="UP001215598"/>
    </source>
</evidence>
<dbReference type="EMBL" id="JARKIB010000033">
    <property type="protein sequence ID" value="KAJ7762204.1"/>
    <property type="molecule type" value="Genomic_DNA"/>
</dbReference>
<evidence type="ECO:0008006" key="7">
    <source>
        <dbReference type="Google" id="ProtNLM"/>
    </source>
</evidence>
<gene>
    <name evidence="5" type="ORF">B0H16DRAFT_1808754</name>
</gene>